<evidence type="ECO:0000313" key="3">
    <source>
        <dbReference type="Proteomes" id="UP000250321"/>
    </source>
</evidence>
<dbReference type="PANTHER" id="PTHR34115">
    <property type="entry name" value="PROTEIN, PUTATIVE-RELATED"/>
    <property type="match status" value="1"/>
</dbReference>
<dbReference type="OrthoDB" id="10506465at2759"/>
<name>A0A314YGL4_PRUYE</name>
<keyword evidence="1" id="KW-0472">Membrane</keyword>
<keyword evidence="1" id="KW-1133">Transmembrane helix</keyword>
<keyword evidence="3" id="KW-1185">Reference proteome</keyword>
<evidence type="ECO:0000313" key="2">
    <source>
        <dbReference type="EMBL" id="PQQ05150.1"/>
    </source>
</evidence>
<organism evidence="2 3">
    <name type="scientific">Prunus yedoensis var. nudiflora</name>
    <dbReference type="NCBI Taxonomy" id="2094558"/>
    <lineage>
        <taxon>Eukaryota</taxon>
        <taxon>Viridiplantae</taxon>
        <taxon>Streptophyta</taxon>
        <taxon>Embryophyta</taxon>
        <taxon>Tracheophyta</taxon>
        <taxon>Spermatophyta</taxon>
        <taxon>Magnoliopsida</taxon>
        <taxon>eudicotyledons</taxon>
        <taxon>Gunneridae</taxon>
        <taxon>Pentapetalae</taxon>
        <taxon>rosids</taxon>
        <taxon>fabids</taxon>
        <taxon>Rosales</taxon>
        <taxon>Rosaceae</taxon>
        <taxon>Amygdaloideae</taxon>
        <taxon>Amygdaleae</taxon>
        <taxon>Prunus</taxon>
    </lineage>
</organism>
<feature type="transmembrane region" description="Helical" evidence="1">
    <location>
        <begin position="102"/>
        <end position="125"/>
    </location>
</feature>
<reference evidence="2 3" key="1">
    <citation type="submission" date="2018-02" db="EMBL/GenBank/DDBJ databases">
        <title>Draft genome of wild Prunus yedoensis var. nudiflora.</title>
        <authorList>
            <person name="Baek S."/>
            <person name="Kim J.-H."/>
            <person name="Choi K."/>
            <person name="Kim G.-B."/>
            <person name="Cho A."/>
            <person name="Jang H."/>
            <person name="Shin C.-H."/>
            <person name="Yu H.-J."/>
            <person name="Mun J.-H."/>
        </authorList>
    </citation>
    <scope>NUCLEOTIDE SEQUENCE [LARGE SCALE GENOMIC DNA]</scope>
    <source>
        <strain evidence="3">cv. Jeju island</strain>
        <tissue evidence="2">Leaf</tissue>
    </source>
</reference>
<accession>A0A314YGL4</accession>
<dbReference type="InterPro" id="IPR053258">
    <property type="entry name" value="Ca-permeable_cation_channel"/>
</dbReference>
<evidence type="ECO:0000256" key="1">
    <source>
        <dbReference type="SAM" id="Phobius"/>
    </source>
</evidence>
<sequence length="145" mass="16454">MMSNPDHHSCNVTYFINNQPHYLMNYSVVLQMMPAASNYNLHAHDIFAFVIPTLLALVQMRYPPEDLFQTHPTSITVFISSFLAYCFAFSFGGHAYKWCHMAMHVFGSLSAAILLWLLFFPLLLLPHFVRIVFAGGRARLGPLGS</sequence>
<protein>
    <submittedName>
        <fullName evidence="2">Uncharacterized protein</fullName>
    </submittedName>
</protein>
<proteinExistence type="predicted"/>
<comment type="caution">
    <text evidence="2">The sequence shown here is derived from an EMBL/GenBank/DDBJ whole genome shotgun (WGS) entry which is preliminary data.</text>
</comment>
<gene>
    <name evidence="2" type="ORF">Pyn_16206</name>
</gene>
<feature type="transmembrane region" description="Helical" evidence="1">
    <location>
        <begin position="46"/>
        <end position="63"/>
    </location>
</feature>
<dbReference type="Proteomes" id="UP000250321">
    <property type="component" value="Unassembled WGS sequence"/>
</dbReference>
<dbReference type="EMBL" id="PJQY01001129">
    <property type="protein sequence ID" value="PQQ05150.1"/>
    <property type="molecule type" value="Genomic_DNA"/>
</dbReference>
<feature type="transmembrane region" description="Helical" evidence="1">
    <location>
        <begin position="75"/>
        <end position="96"/>
    </location>
</feature>
<keyword evidence="1" id="KW-0812">Transmembrane</keyword>
<dbReference type="AlphaFoldDB" id="A0A314YGL4"/>
<dbReference type="PANTHER" id="PTHR34115:SF5">
    <property type="entry name" value="PROTEIN, PUTATIVE-RELATED"/>
    <property type="match status" value="1"/>
</dbReference>